<dbReference type="PROSITE" id="PS50819">
    <property type="entry name" value="INTEIN_ENDONUCLEASE"/>
    <property type="match status" value="1"/>
</dbReference>
<dbReference type="InterPro" id="IPR027434">
    <property type="entry name" value="Homing_endonucl"/>
</dbReference>
<dbReference type="InterPro" id="IPR004042">
    <property type="entry name" value="Intein_endonuc_central"/>
</dbReference>
<proteinExistence type="predicted"/>
<feature type="domain" description="DOD-type homing endonuclease" evidence="3">
    <location>
        <begin position="1"/>
        <end position="57"/>
    </location>
</feature>
<comment type="caution">
    <text evidence="4">The sequence shown here is derived from an EMBL/GenBank/DDBJ whole genome shotgun (WGS) entry which is preliminary data.</text>
</comment>
<evidence type="ECO:0000259" key="3">
    <source>
        <dbReference type="PROSITE" id="PS50819"/>
    </source>
</evidence>
<dbReference type="Pfam" id="PF14528">
    <property type="entry name" value="LAGLIDADG_3"/>
    <property type="match status" value="1"/>
</dbReference>
<dbReference type="InterPro" id="IPR030934">
    <property type="entry name" value="Intein_C"/>
</dbReference>
<evidence type="ECO:0000256" key="1">
    <source>
        <dbReference type="ARBA" id="ARBA00022813"/>
    </source>
</evidence>
<reference evidence="4" key="1">
    <citation type="journal article" date="2015" name="Nature">
        <title>Complex archaea that bridge the gap between prokaryotes and eukaryotes.</title>
        <authorList>
            <person name="Spang A."/>
            <person name="Saw J.H."/>
            <person name="Jorgensen S.L."/>
            <person name="Zaremba-Niedzwiedzka K."/>
            <person name="Martijn J."/>
            <person name="Lind A.E."/>
            <person name="van Eijk R."/>
            <person name="Schleper C."/>
            <person name="Guy L."/>
            <person name="Ettema T.J."/>
        </authorList>
    </citation>
    <scope>NUCLEOTIDE SEQUENCE</scope>
</reference>
<dbReference type="EMBL" id="LAZR01013752">
    <property type="protein sequence ID" value="KKM20512.1"/>
    <property type="molecule type" value="Genomic_DNA"/>
</dbReference>
<protein>
    <recommendedName>
        <fullName evidence="3">DOD-type homing endonuclease domain-containing protein</fullName>
    </recommendedName>
</protein>
<dbReference type="GO" id="GO:0004519">
    <property type="term" value="F:endonuclease activity"/>
    <property type="evidence" value="ECO:0007669"/>
    <property type="project" value="InterPro"/>
</dbReference>
<sequence>KFIPEQYLYSSTQDRLDILQGLMDTDGFANIKGVSSFSSMSKDLAEGVQFLTLSLGGRSCLNRRKDGAYSVSVSLPIEYSPFYCERKLKRYRRKKVIVIRKAIKSIEYVRDEEAKCISISSSTGLYVTDNFIITHNCRIVTEPDPHIEMRRLYTTASQFRAQVSTTFAFTAIQQPFHNSDIIQRAAVFELTATEGQNHDGDWQQNQLKKFGGRAAWIAHHLVVLQRFMALARDEWEDSEGFHASHRLAHYEQCLSLVARLFKFDEGWLSSALIQGTRDSMSEADWALEGLKEFAVEQIQNAGTKAVFFAADITMWAEGNEDFMDNQQLTNVRRLGRYMRSHKNIILTTAGIRDIGIRGNRRGYRAEEVEGSSEQQQ</sequence>
<dbReference type="AlphaFoldDB" id="A0A0F9HZE0"/>
<evidence type="ECO:0000313" key="4">
    <source>
        <dbReference type="EMBL" id="KKM20512.1"/>
    </source>
</evidence>
<dbReference type="PROSITE" id="PS50818">
    <property type="entry name" value="INTEIN_C_TER"/>
    <property type="match status" value="1"/>
</dbReference>
<accession>A0A0F9HZE0</accession>
<evidence type="ECO:0000256" key="2">
    <source>
        <dbReference type="ARBA" id="ARBA00023000"/>
    </source>
</evidence>
<dbReference type="SUPFAM" id="SSF55608">
    <property type="entry name" value="Homing endonucleases"/>
    <property type="match status" value="1"/>
</dbReference>
<keyword evidence="1" id="KW-0068">Autocatalytic cleavage</keyword>
<feature type="non-terminal residue" evidence="4">
    <location>
        <position position="1"/>
    </location>
</feature>
<keyword evidence="2" id="KW-0651">Protein splicing</keyword>
<dbReference type="InterPro" id="IPR004860">
    <property type="entry name" value="LAGLIDADG_dom"/>
</dbReference>
<dbReference type="Gene3D" id="3.10.28.10">
    <property type="entry name" value="Homing endonucleases"/>
    <property type="match status" value="1"/>
</dbReference>
<name>A0A0F9HZE0_9ZZZZ</name>
<gene>
    <name evidence="4" type="ORF">LCGC14_1644760</name>
</gene>
<organism evidence="4">
    <name type="scientific">marine sediment metagenome</name>
    <dbReference type="NCBI Taxonomy" id="412755"/>
    <lineage>
        <taxon>unclassified sequences</taxon>
        <taxon>metagenomes</taxon>
        <taxon>ecological metagenomes</taxon>
    </lineage>
</organism>